<dbReference type="PROSITE" id="PS50089">
    <property type="entry name" value="ZF_RING_2"/>
    <property type="match status" value="1"/>
</dbReference>
<evidence type="ECO:0000256" key="11">
    <source>
        <dbReference type="SAM" id="MobiDB-lite"/>
    </source>
</evidence>
<dbReference type="SUPFAM" id="SSF57850">
    <property type="entry name" value="RING/U-box"/>
    <property type="match status" value="1"/>
</dbReference>
<keyword evidence="14" id="KW-1185">Reference proteome</keyword>
<dbReference type="PANTHER" id="PTHR12683">
    <property type="entry name" value="CDK-ACTIVATING KINASE ASSEMBLY FACTOR MAT1"/>
    <property type="match status" value="1"/>
</dbReference>
<evidence type="ECO:0000256" key="4">
    <source>
        <dbReference type="ARBA" id="ARBA00022771"/>
    </source>
</evidence>
<evidence type="ECO:0000313" key="13">
    <source>
        <dbReference type="EMBL" id="KAH3678558.1"/>
    </source>
</evidence>
<dbReference type="NCBIfam" id="TIGR00570">
    <property type="entry name" value="cdk7"/>
    <property type="match status" value="1"/>
</dbReference>
<dbReference type="InterPro" id="IPR013083">
    <property type="entry name" value="Znf_RING/FYVE/PHD"/>
</dbReference>
<keyword evidence="5" id="KW-0862">Zinc</keyword>
<proteinExistence type="predicted"/>
<feature type="coiled-coil region" evidence="10">
    <location>
        <begin position="163"/>
        <end position="190"/>
    </location>
</feature>
<dbReference type="GO" id="GO:0006289">
    <property type="term" value="P:nucleotide-excision repair"/>
    <property type="evidence" value="ECO:0007669"/>
    <property type="project" value="InterPro"/>
</dbReference>
<keyword evidence="3" id="KW-0479">Metal-binding</keyword>
<evidence type="ECO:0000256" key="10">
    <source>
        <dbReference type="SAM" id="Coils"/>
    </source>
</evidence>
<dbReference type="AlphaFoldDB" id="A0A9P8TGC0"/>
<dbReference type="PANTHER" id="PTHR12683:SF13">
    <property type="entry name" value="CDK-ACTIVATING KINASE ASSEMBLY FACTOR MAT1"/>
    <property type="match status" value="1"/>
</dbReference>
<keyword evidence="10" id="KW-0175">Coiled coil</keyword>
<evidence type="ECO:0000256" key="2">
    <source>
        <dbReference type="ARBA" id="ARBA00022257"/>
    </source>
</evidence>
<evidence type="ECO:0000259" key="12">
    <source>
        <dbReference type="PROSITE" id="PS50089"/>
    </source>
</evidence>
<feature type="region of interest" description="Disordered" evidence="11">
    <location>
        <begin position="231"/>
        <end position="253"/>
    </location>
</feature>
<dbReference type="GO" id="GO:0070985">
    <property type="term" value="C:transcription factor TFIIK complex"/>
    <property type="evidence" value="ECO:0007669"/>
    <property type="project" value="UniProtKB-ARBA"/>
</dbReference>
<dbReference type="FunFam" id="3.30.40.10:FF:000037">
    <property type="entry name" value="Cdk-activating kinase assembly factor MAT1, centre"/>
    <property type="match status" value="1"/>
</dbReference>
<dbReference type="EMBL" id="JAEUBF010000438">
    <property type="protein sequence ID" value="KAH3678558.1"/>
    <property type="molecule type" value="Genomic_DNA"/>
</dbReference>
<dbReference type="GO" id="GO:0008270">
    <property type="term" value="F:zinc ion binding"/>
    <property type="evidence" value="ECO:0007669"/>
    <property type="project" value="UniProtKB-KW"/>
</dbReference>
<dbReference type="OrthoDB" id="5963at2759"/>
<gene>
    <name evidence="13" type="ORF">WICMUC_001367</name>
</gene>
<name>A0A9P8TGC0_9ASCO</name>
<evidence type="ECO:0000256" key="6">
    <source>
        <dbReference type="ARBA" id="ARBA00023242"/>
    </source>
</evidence>
<dbReference type="PROSITE" id="PS00518">
    <property type="entry name" value="ZF_RING_1"/>
    <property type="match status" value="1"/>
</dbReference>
<evidence type="ECO:0000256" key="7">
    <source>
        <dbReference type="ARBA" id="ARBA00029873"/>
    </source>
</evidence>
<evidence type="ECO:0000256" key="5">
    <source>
        <dbReference type="ARBA" id="ARBA00022833"/>
    </source>
</evidence>
<dbReference type="Pfam" id="PF06391">
    <property type="entry name" value="MAT1"/>
    <property type="match status" value="1"/>
</dbReference>
<evidence type="ECO:0000256" key="9">
    <source>
        <dbReference type="PROSITE-ProRule" id="PRU00175"/>
    </source>
</evidence>
<dbReference type="InterPro" id="IPR001841">
    <property type="entry name" value="Znf_RING"/>
</dbReference>
<evidence type="ECO:0000256" key="3">
    <source>
        <dbReference type="ARBA" id="ARBA00022723"/>
    </source>
</evidence>
<evidence type="ECO:0000256" key="1">
    <source>
        <dbReference type="ARBA" id="ARBA00004123"/>
    </source>
</evidence>
<dbReference type="GO" id="GO:0061575">
    <property type="term" value="F:cyclin-dependent protein serine/threonine kinase activator activity"/>
    <property type="evidence" value="ECO:0007669"/>
    <property type="project" value="InterPro"/>
</dbReference>
<sequence>MADVEERQKDMCPICKTDRYLSPDMKFLVNPECYHKMCESCVDRIYSLGPAPCPYPNCGKTLRKNRFKLQIFDDILVEKEIDIRNRILSIYNKIQDDFDDLQSYNSYLEEVEEMIFNLMNGIDIVNTETKLKQYKEENLQKIDLNNNNREKEFEDFKKREEFEKNLKIQKLQLERQIEIEEKQLNELAKKEILNKLTTSNDINQTISQVKASVLKKSSARRKQLKEIMTSLQNSNNPQQEQHQESSSSSIPFTPFNGDRELKQNFNKLSNYYDPFIDELKLKKDYIAAGWKSELVYERILNEAFIGIGCFIQDEKKNSILLSS</sequence>
<dbReference type="GO" id="GO:0006357">
    <property type="term" value="P:regulation of transcription by RNA polymerase II"/>
    <property type="evidence" value="ECO:0007669"/>
    <property type="project" value="TreeGrafter"/>
</dbReference>
<dbReference type="InterPro" id="IPR015877">
    <property type="entry name" value="MAT1_centre"/>
</dbReference>
<protein>
    <recommendedName>
        <fullName evidence="2">RNA polymerase II transcription factor B subunit 3</fullName>
    </recommendedName>
    <alternativeName>
        <fullName evidence="8">RNA polymerase II transcription factor B 38 kDa subunit</fullName>
    </alternativeName>
    <alternativeName>
        <fullName evidence="7">RNA polymerase II transcription factor B p38 subunit</fullName>
    </alternativeName>
</protein>
<feature type="domain" description="RING-type" evidence="12">
    <location>
        <begin position="12"/>
        <end position="57"/>
    </location>
</feature>
<dbReference type="InterPro" id="IPR004575">
    <property type="entry name" value="MAT1/Tfb3"/>
</dbReference>
<comment type="caution">
    <text evidence="13">The sequence shown here is derived from an EMBL/GenBank/DDBJ whole genome shotgun (WGS) entry which is preliminary data.</text>
</comment>
<keyword evidence="6" id="KW-0539">Nucleus</keyword>
<evidence type="ECO:0000313" key="14">
    <source>
        <dbReference type="Proteomes" id="UP000769528"/>
    </source>
</evidence>
<dbReference type="Proteomes" id="UP000769528">
    <property type="component" value="Unassembled WGS sequence"/>
</dbReference>
<dbReference type="InterPro" id="IPR017907">
    <property type="entry name" value="Znf_RING_CS"/>
</dbReference>
<accession>A0A9P8TGC0</accession>
<reference evidence="13" key="2">
    <citation type="submission" date="2021-01" db="EMBL/GenBank/DDBJ databases">
        <authorList>
            <person name="Schikora-Tamarit M.A."/>
        </authorList>
    </citation>
    <scope>NUCLEOTIDE SEQUENCE</scope>
    <source>
        <strain evidence="13">CBS6341</strain>
    </source>
</reference>
<organism evidence="13 14">
    <name type="scientific">Wickerhamomyces mucosus</name>
    <dbReference type="NCBI Taxonomy" id="1378264"/>
    <lineage>
        <taxon>Eukaryota</taxon>
        <taxon>Fungi</taxon>
        <taxon>Dikarya</taxon>
        <taxon>Ascomycota</taxon>
        <taxon>Saccharomycotina</taxon>
        <taxon>Saccharomycetes</taxon>
        <taxon>Phaffomycetales</taxon>
        <taxon>Wickerhamomycetaceae</taxon>
        <taxon>Wickerhamomyces</taxon>
    </lineage>
</organism>
<evidence type="ECO:0000256" key="8">
    <source>
        <dbReference type="ARBA" id="ARBA00033277"/>
    </source>
</evidence>
<reference evidence="13" key="1">
    <citation type="journal article" date="2021" name="Open Biol.">
        <title>Shared evolutionary footprints suggest mitochondrial oxidative damage underlies multiple complex I losses in fungi.</title>
        <authorList>
            <person name="Schikora-Tamarit M.A."/>
            <person name="Marcet-Houben M."/>
            <person name="Nosek J."/>
            <person name="Gabaldon T."/>
        </authorList>
    </citation>
    <scope>NUCLEOTIDE SEQUENCE</scope>
    <source>
        <strain evidence="13">CBS6341</strain>
    </source>
</reference>
<dbReference type="CDD" id="cd16573">
    <property type="entry name" value="RING-HC_TFB3-like"/>
    <property type="match status" value="1"/>
</dbReference>
<dbReference type="Pfam" id="PF17121">
    <property type="entry name" value="zf-C3HC4_5"/>
    <property type="match status" value="1"/>
</dbReference>
<dbReference type="Gene3D" id="3.30.40.10">
    <property type="entry name" value="Zinc/RING finger domain, C3HC4 (zinc finger)"/>
    <property type="match status" value="1"/>
</dbReference>
<comment type="subcellular location">
    <subcellularLocation>
        <location evidence="1">Nucleus</location>
    </subcellularLocation>
</comment>
<keyword evidence="4 9" id="KW-0863">Zinc-finger</keyword>
<feature type="compositionally biased region" description="Low complexity" evidence="11">
    <location>
        <begin position="232"/>
        <end position="249"/>
    </location>
</feature>